<keyword evidence="2" id="KW-0255">Endonuclease</keyword>
<dbReference type="NCBIfam" id="TIGR01596">
    <property type="entry name" value="cas3_HD"/>
    <property type="match status" value="1"/>
</dbReference>
<comment type="caution">
    <text evidence="2">The sequence shown here is derived from an EMBL/GenBank/DDBJ whole genome shotgun (WGS) entry which is preliminary data.</text>
</comment>
<dbReference type="PROSITE" id="PS51643">
    <property type="entry name" value="HD_CAS3"/>
    <property type="match status" value="1"/>
</dbReference>
<dbReference type="EMBL" id="VUNJ01000024">
    <property type="protein sequence ID" value="MST93332.1"/>
    <property type="molecule type" value="Genomic_DNA"/>
</dbReference>
<dbReference type="CDD" id="cd09641">
    <property type="entry name" value="Cas3''_I"/>
    <property type="match status" value="1"/>
</dbReference>
<dbReference type="Proteomes" id="UP000431913">
    <property type="component" value="Unassembled WGS sequence"/>
</dbReference>
<dbReference type="AlphaFoldDB" id="A0A6I2U6J4"/>
<feature type="domain" description="HD Cas3-type" evidence="1">
    <location>
        <begin position="11"/>
        <end position="161"/>
    </location>
</feature>
<evidence type="ECO:0000313" key="2">
    <source>
        <dbReference type="EMBL" id="MST93332.1"/>
    </source>
</evidence>
<reference evidence="2 3" key="1">
    <citation type="submission" date="2019-08" db="EMBL/GenBank/DDBJ databases">
        <title>In-depth cultivation of the pig gut microbiome towards novel bacterial diversity and tailored functional studies.</title>
        <authorList>
            <person name="Wylensek D."/>
            <person name="Hitch T.C.A."/>
            <person name="Clavel T."/>
        </authorList>
    </citation>
    <scope>NUCLEOTIDE SEQUENCE [LARGE SCALE GENOMIC DNA]</scope>
    <source>
        <strain evidence="2 3">WCA3-601-WT-6J</strain>
    </source>
</reference>
<evidence type="ECO:0000259" key="1">
    <source>
        <dbReference type="PROSITE" id="PS51643"/>
    </source>
</evidence>
<keyword evidence="2" id="KW-0378">Hydrolase</keyword>
<keyword evidence="2" id="KW-0540">Nuclease</keyword>
<dbReference type="RefSeq" id="WP_154523945.1">
    <property type="nucleotide sequence ID" value="NZ_VUNJ01000024.1"/>
</dbReference>
<accession>A0A6I2U6J4</accession>
<gene>
    <name evidence="2" type="ORF">FYJ76_15570</name>
</gene>
<name>A0A6I2U6J4_9FIRM</name>
<proteinExistence type="predicted"/>
<protein>
    <submittedName>
        <fullName evidence="2">CRISPR-associated endonuclease Cas3</fullName>
    </submittedName>
</protein>
<sequence length="226" mass="24116">MENKFLAHIAEDGRERTVFEHLAGAASLAAEFSRPFGGEAQGLLAGTAHDIGKYSAAFQRRLTGDSRRVEHATAGAFECMGRGQPFAAFAVAGHHGGLPDGGGRGDGPEAATFWGRINRAGRGGLEPYGAWAREVSLPGGQLPPSQSRTRERACSLPACFIPAWWTRIFWIPRPSCPGSRAGVVQAAGKEGAFHPATLMYPAHRQSRRKGIRRMLKAAAPFPGSVD</sequence>
<dbReference type="SUPFAM" id="SSF109604">
    <property type="entry name" value="HD-domain/PDEase-like"/>
    <property type="match status" value="1"/>
</dbReference>
<organism evidence="2 3">
    <name type="scientific">Ruthenibacterium lactatiformans</name>
    <dbReference type="NCBI Taxonomy" id="1550024"/>
    <lineage>
        <taxon>Bacteria</taxon>
        <taxon>Bacillati</taxon>
        <taxon>Bacillota</taxon>
        <taxon>Clostridia</taxon>
        <taxon>Eubacteriales</taxon>
        <taxon>Oscillospiraceae</taxon>
        <taxon>Ruthenibacterium</taxon>
    </lineage>
</organism>
<dbReference type="InterPro" id="IPR006483">
    <property type="entry name" value="CRISPR-assoc_Cas3_HD"/>
</dbReference>
<evidence type="ECO:0000313" key="3">
    <source>
        <dbReference type="Proteomes" id="UP000431913"/>
    </source>
</evidence>
<dbReference type="GO" id="GO:0004519">
    <property type="term" value="F:endonuclease activity"/>
    <property type="evidence" value="ECO:0007669"/>
    <property type="project" value="UniProtKB-KW"/>
</dbReference>